<evidence type="ECO:0008006" key="3">
    <source>
        <dbReference type="Google" id="ProtNLM"/>
    </source>
</evidence>
<evidence type="ECO:0000313" key="1">
    <source>
        <dbReference type="EMBL" id="KAJ8992748.1"/>
    </source>
</evidence>
<accession>A0AAN6EWU7</accession>
<proteinExistence type="predicted"/>
<dbReference type="InterPro" id="IPR052973">
    <property type="entry name" value="Fungal_sec-metab_reg_TF"/>
</dbReference>
<reference evidence="1" key="1">
    <citation type="submission" date="2023-01" db="EMBL/GenBank/DDBJ databases">
        <title>Exophiala dermititidis isolated from Cystic Fibrosis Patient.</title>
        <authorList>
            <person name="Kurbessoian T."/>
            <person name="Crocker A."/>
            <person name="Murante D."/>
            <person name="Hogan D.A."/>
            <person name="Stajich J.E."/>
        </authorList>
    </citation>
    <scope>NUCLEOTIDE SEQUENCE</scope>
    <source>
        <strain evidence="1">Ex8</strain>
    </source>
</reference>
<protein>
    <recommendedName>
        <fullName evidence="3">Zn(2)-C6 fungal-type domain-containing protein</fullName>
    </recommendedName>
</protein>
<sequence>MLNSVISPRTDTLFRKWQQRYDISEQAFHALWGILSAVEHDAELERHNSISHQVFPQSQPLDLDGRPADGWLLHGMIPGADAGYSSIGNGSNPQPNTDGNFISGGSNIELFDDDILVGGYNMEVAYIPELQSFSDNLDFLPGDTSILAERLPTKTPLPQISSWSERLPNGEQQTMYQHFNQAQTSYVTPSSATTLQRKRNSAQDAAESAIGHKRRKSTKQCIKCWISKRSCDNVGGQCKTCVAAKIPQEICIRTRLANCPVFHKWKDTTYSVRLKWLHLHWKPSTRLATLRHEENGPTIMVDAYEFCGSSPDEILIYWKERDGWDYAETTTFGLKTCEVDLTDYINQHLSYYLSRTESQSYLGQILAKVKLDSEADLLARTLQLWTANRLLMKGWELTGEESLGMTPIDKDNSPFYRRIPAPRVMQNQLDSNLEAFIFETEKRVLKDLQEAILKRSTYSWNIVCLTTIVLLHVLEKDSWRLLYWKYHPQERYAWRHPESPEKLIERNMHFSNMLVTCVRFAGQVPQRLKSVLEETMKPNYEYKETDDNSIDGSLSHLVLKESFNDLASVEHFVSSTVARNVGLDA</sequence>
<dbReference type="PANTHER" id="PTHR35392">
    <property type="entry name" value="ZN(II)2CYS6 TRANSCRIPTION FACTOR (EUROFUNG)-RELATED-RELATED"/>
    <property type="match status" value="1"/>
</dbReference>
<organism evidence="1 2">
    <name type="scientific">Exophiala dermatitidis</name>
    <name type="common">Black yeast-like fungus</name>
    <name type="synonym">Wangiella dermatitidis</name>
    <dbReference type="NCBI Taxonomy" id="5970"/>
    <lineage>
        <taxon>Eukaryota</taxon>
        <taxon>Fungi</taxon>
        <taxon>Dikarya</taxon>
        <taxon>Ascomycota</taxon>
        <taxon>Pezizomycotina</taxon>
        <taxon>Eurotiomycetes</taxon>
        <taxon>Chaetothyriomycetidae</taxon>
        <taxon>Chaetothyriales</taxon>
        <taxon>Herpotrichiellaceae</taxon>
        <taxon>Exophiala</taxon>
    </lineage>
</organism>
<name>A0AAN6EWU7_EXODE</name>
<dbReference type="AlphaFoldDB" id="A0AAN6EWU7"/>
<gene>
    <name evidence="1" type="ORF">HRR80_002794</name>
</gene>
<evidence type="ECO:0000313" key="2">
    <source>
        <dbReference type="Proteomes" id="UP001161757"/>
    </source>
</evidence>
<dbReference type="Proteomes" id="UP001161757">
    <property type="component" value="Unassembled WGS sequence"/>
</dbReference>
<dbReference type="EMBL" id="JAJGCB010000004">
    <property type="protein sequence ID" value="KAJ8992748.1"/>
    <property type="molecule type" value="Genomic_DNA"/>
</dbReference>
<comment type="caution">
    <text evidence="1">The sequence shown here is derived from an EMBL/GenBank/DDBJ whole genome shotgun (WGS) entry which is preliminary data.</text>
</comment>